<feature type="compositionally biased region" description="Polar residues" evidence="1">
    <location>
        <begin position="134"/>
        <end position="143"/>
    </location>
</feature>
<dbReference type="RefSeq" id="WP_069960828.1">
    <property type="nucleotide sequence ID" value="NZ_CP016094.1"/>
</dbReference>
<proteinExistence type="predicted"/>
<name>A0A1D8ARF6_9BACT</name>
<feature type="compositionally biased region" description="Basic and acidic residues" evidence="1">
    <location>
        <begin position="205"/>
        <end position="215"/>
    </location>
</feature>
<organism evidence="2 3">
    <name type="scientific">Lacunisphaera limnophila</name>
    <dbReference type="NCBI Taxonomy" id="1838286"/>
    <lineage>
        <taxon>Bacteria</taxon>
        <taxon>Pseudomonadati</taxon>
        <taxon>Verrucomicrobiota</taxon>
        <taxon>Opitutia</taxon>
        <taxon>Opitutales</taxon>
        <taxon>Opitutaceae</taxon>
        <taxon>Lacunisphaera</taxon>
    </lineage>
</organism>
<dbReference type="AlphaFoldDB" id="A0A1D8ARF6"/>
<accession>A0A1D8ARF6</accession>
<feature type="region of interest" description="Disordered" evidence="1">
    <location>
        <begin position="1"/>
        <end position="56"/>
    </location>
</feature>
<dbReference type="Proteomes" id="UP000095228">
    <property type="component" value="Chromosome"/>
</dbReference>
<feature type="region of interest" description="Disordered" evidence="1">
    <location>
        <begin position="126"/>
        <end position="326"/>
    </location>
</feature>
<reference evidence="2 3" key="1">
    <citation type="submission" date="2016-06" db="EMBL/GenBank/DDBJ databases">
        <title>Three novel species with peptidoglycan cell walls form the new genus Lacunisphaera gen. nov. in the family Opitutaceae of the verrucomicrobial subdivision 4.</title>
        <authorList>
            <person name="Rast P."/>
            <person name="Gloeckner I."/>
            <person name="Jogler M."/>
            <person name="Boedeker C."/>
            <person name="Jeske O."/>
            <person name="Wiegand S."/>
            <person name="Reinhardt R."/>
            <person name="Schumann P."/>
            <person name="Rohde M."/>
            <person name="Spring S."/>
            <person name="Gloeckner F.O."/>
            <person name="Jogler C."/>
        </authorList>
    </citation>
    <scope>NUCLEOTIDE SEQUENCE [LARGE SCALE GENOMIC DNA]</scope>
    <source>
        <strain evidence="2 3">IG16b</strain>
    </source>
</reference>
<dbReference type="EMBL" id="CP016094">
    <property type="protein sequence ID" value="AOS43481.1"/>
    <property type="molecule type" value="Genomic_DNA"/>
</dbReference>
<evidence type="ECO:0000313" key="3">
    <source>
        <dbReference type="Proteomes" id="UP000095228"/>
    </source>
</evidence>
<feature type="compositionally biased region" description="Gly residues" evidence="1">
    <location>
        <begin position="281"/>
        <end position="293"/>
    </location>
</feature>
<feature type="compositionally biased region" description="Low complexity" evidence="1">
    <location>
        <begin position="43"/>
        <end position="55"/>
    </location>
</feature>
<dbReference type="OrthoDB" id="200456at2"/>
<feature type="compositionally biased region" description="Gly residues" evidence="1">
    <location>
        <begin position="301"/>
        <end position="312"/>
    </location>
</feature>
<dbReference type="STRING" id="1838286.Verru16b_00526"/>
<feature type="compositionally biased region" description="Low complexity" evidence="1">
    <location>
        <begin position="235"/>
        <end position="245"/>
    </location>
</feature>
<gene>
    <name evidence="2" type="ORF">Verru16b_00526</name>
</gene>
<sequence>MSSTESSGAPAEATATTPAPDAAFPTFGTTRGSGLARGKAKRPSTPAASASTPASDYKPTAIEVVTAPREYTNPFAPVETPVAAAAPAAPVIPTPAPVAYVAPAVAAPAPVAEVAPAAIDETPAELNILPPAEQKTSTAQTWESEGFRPARERAERPRREEQPRAERAEAPADEPVDIDSIPPQFLYVRPGVTFVPTPRNWGGAPRERRERDESAPRSAESPRATTAPSAEAPAKSGGFLGWLKGLFGGSPASEPVTAGPSAGGELRRDGGEQRRHRGGRNRGGPGGGEGGGQRRNRGGRGRSGGGGGGGGYRGERSEGTRSSGSL</sequence>
<keyword evidence="3" id="KW-1185">Reference proteome</keyword>
<evidence type="ECO:0000313" key="2">
    <source>
        <dbReference type="EMBL" id="AOS43481.1"/>
    </source>
</evidence>
<feature type="compositionally biased region" description="Low complexity" evidence="1">
    <location>
        <begin position="1"/>
        <end position="30"/>
    </location>
</feature>
<feature type="compositionally biased region" description="Basic and acidic residues" evidence="1">
    <location>
        <begin position="145"/>
        <end position="170"/>
    </location>
</feature>
<evidence type="ECO:0000256" key="1">
    <source>
        <dbReference type="SAM" id="MobiDB-lite"/>
    </source>
</evidence>
<dbReference type="KEGG" id="obg:Verru16b_00526"/>
<protein>
    <submittedName>
        <fullName evidence="2">Uncharacterized protein</fullName>
    </submittedName>
</protein>